<comment type="similarity">
    <text evidence="1 2">Belongs to the CutC family.</text>
</comment>
<dbReference type="FunFam" id="3.20.20.380:FF:000001">
    <property type="entry name" value="Copper homeostasis protein CutC"/>
    <property type="match status" value="1"/>
</dbReference>
<comment type="caution">
    <text evidence="3">The sequence shown here is derived from an EMBL/GenBank/DDBJ whole genome shotgun (WGS) entry which is preliminary data.</text>
</comment>
<accession>A0A2S4JHN2</accession>
<name>A0A2S4JHN2_9SPIO</name>
<keyword evidence="2" id="KW-0963">Cytoplasm</keyword>
<evidence type="ECO:0000256" key="2">
    <source>
        <dbReference type="HAMAP-Rule" id="MF_00795"/>
    </source>
</evidence>
<gene>
    <name evidence="2" type="primary">cutC</name>
    <name evidence="3" type="ORF">AU468_11355</name>
</gene>
<evidence type="ECO:0000313" key="3">
    <source>
        <dbReference type="EMBL" id="POQ98979.1"/>
    </source>
</evidence>
<dbReference type="AlphaFoldDB" id="A0A2S4JHN2"/>
<proteinExistence type="inferred from homology"/>
<comment type="caution">
    <text evidence="2">Once thought to be involved in copper homeostasis, experiments in E.coli have shown this is not the case.</text>
</comment>
<evidence type="ECO:0000256" key="1">
    <source>
        <dbReference type="ARBA" id="ARBA00007768"/>
    </source>
</evidence>
<keyword evidence="4" id="KW-1185">Reference proteome</keyword>
<dbReference type="GO" id="GO:0005507">
    <property type="term" value="F:copper ion binding"/>
    <property type="evidence" value="ECO:0007669"/>
    <property type="project" value="TreeGrafter"/>
</dbReference>
<dbReference type="Pfam" id="PF03932">
    <property type="entry name" value="CutC"/>
    <property type="match status" value="1"/>
</dbReference>
<dbReference type="PANTHER" id="PTHR12598:SF0">
    <property type="entry name" value="COPPER HOMEOSTASIS PROTEIN CUTC HOMOLOG"/>
    <property type="match status" value="1"/>
</dbReference>
<dbReference type="SUPFAM" id="SSF110395">
    <property type="entry name" value="CutC-like"/>
    <property type="match status" value="1"/>
</dbReference>
<dbReference type="GO" id="GO:0005737">
    <property type="term" value="C:cytoplasm"/>
    <property type="evidence" value="ECO:0007669"/>
    <property type="project" value="UniProtKB-SubCell"/>
</dbReference>
<protein>
    <recommendedName>
        <fullName evidence="2">PF03932 family protein CutC</fullName>
    </recommendedName>
</protein>
<dbReference type="OrthoDB" id="9815677at2"/>
<dbReference type="EMBL" id="LPWH01000112">
    <property type="protein sequence ID" value="POQ98979.1"/>
    <property type="molecule type" value="Genomic_DNA"/>
</dbReference>
<comment type="subcellular location">
    <subcellularLocation>
        <location evidence="2">Cytoplasm</location>
    </subcellularLocation>
</comment>
<evidence type="ECO:0000313" key="4">
    <source>
        <dbReference type="Proteomes" id="UP000237350"/>
    </source>
</evidence>
<dbReference type="PANTHER" id="PTHR12598">
    <property type="entry name" value="COPPER HOMEOSTASIS PROTEIN CUTC"/>
    <property type="match status" value="1"/>
</dbReference>
<dbReference type="HAMAP" id="MF_00795">
    <property type="entry name" value="CutC"/>
    <property type="match status" value="1"/>
</dbReference>
<sequence length="252" mass="28077">MKQECTETVKIEVCLDSVESALRARDAGADRVELCDNLFEGGTTPSVGSIRVTRRAVEIGLQVIIRPRGGDFLYSSREFEVMREDIGVAREEGADGVVLGILTDQGEVDRERNAELLELARPMNVTFHRAFDMVRDPFAALEEIIALGFDRILSSGQEASVLEGALRLRELVERAGDRIIIMPGAGITPRNIGVVSEMIGAREYHVAANLQEESSMRYRPDHVFMGGQLRQPEFIRNLTDQGQVSQMCERLR</sequence>
<dbReference type="InterPro" id="IPR005627">
    <property type="entry name" value="CutC-like"/>
</dbReference>
<dbReference type="Proteomes" id="UP000237350">
    <property type="component" value="Unassembled WGS sequence"/>
</dbReference>
<dbReference type="Gene3D" id="3.20.20.380">
    <property type="entry name" value="Copper homeostasis (CutC) domain"/>
    <property type="match status" value="1"/>
</dbReference>
<organism evidence="3 4">
    <name type="scientific">Alkalispirochaeta sphaeroplastigenens</name>
    <dbReference type="NCBI Taxonomy" id="1187066"/>
    <lineage>
        <taxon>Bacteria</taxon>
        <taxon>Pseudomonadati</taxon>
        <taxon>Spirochaetota</taxon>
        <taxon>Spirochaetia</taxon>
        <taxon>Spirochaetales</taxon>
        <taxon>Spirochaetaceae</taxon>
        <taxon>Alkalispirochaeta</taxon>
    </lineage>
</organism>
<reference evidence="4" key="1">
    <citation type="submission" date="2015-12" db="EMBL/GenBank/DDBJ databases">
        <authorList>
            <person name="Lodha T.D."/>
            <person name="Chintalapati S."/>
            <person name="Chintalapati V.R."/>
            <person name="Sravanthi T."/>
        </authorList>
    </citation>
    <scope>NUCLEOTIDE SEQUENCE [LARGE SCALE GENOMIC DNA]</scope>
    <source>
        <strain evidence="4">JC133</strain>
    </source>
</reference>
<dbReference type="RefSeq" id="WP_103680833.1">
    <property type="nucleotide sequence ID" value="NZ_LPWH01000112.1"/>
</dbReference>
<dbReference type="InterPro" id="IPR036822">
    <property type="entry name" value="CutC-like_dom_sf"/>
</dbReference>